<organism evidence="1 2">
    <name type="scientific">Bacteroides faecis</name>
    <dbReference type="NCBI Taxonomy" id="674529"/>
    <lineage>
        <taxon>Bacteria</taxon>
        <taxon>Pseudomonadati</taxon>
        <taxon>Bacteroidota</taxon>
        <taxon>Bacteroidia</taxon>
        <taxon>Bacteroidales</taxon>
        <taxon>Bacteroidaceae</taxon>
        <taxon>Bacteroides</taxon>
    </lineage>
</organism>
<evidence type="ECO:0000313" key="1">
    <source>
        <dbReference type="EMBL" id="UVQ77657.1"/>
    </source>
</evidence>
<sequence length="281" mass="32599">MDGLALKTEKLFDSVSKLDCLKPYVLAGGTALSLQLNHRQSEDLDFMKWRTTKSEKMEVDWYNIEKQLSSIGNVQKRDLLDIDHVEFYVSDVKFSFYACDKYSPVTCPIDFHNNIKLADMMSIMAMKMETMLRRSVFRDYYDIYSMLRSGLDIHESISNAVKYSGYKLKTKNLLAILSNESRFVPDSGFKGLSPIYNVTSHDIAQYIKEQLSGVRDIRIFERNNSFFVNAEIRGEAQLSVPITRTDYQLFKENKIDALSLVEKYYAEELNASNEMKYGFKR</sequence>
<dbReference type="Pfam" id="PF08843">
    <property type="entry name" value="AbiEii"/>
    <property type="match status" value="1"/>
</dbReference>
<protein>
    <submittedName>
        <fullName evidence="1">Nucleotidyl transferase AbiEii/AbiGii toxin family protein</fullName>
    </submittedName>
</protein>
<proteinExistence type="predicted"/>
<keyword evidence="1" id="KW-0808">Transferase</keyword>
<dbReference type="GO" id="GO:0016740">
    <property type="term" value="F:transferase activity"/>
    <property type="evidence" value="ECO:0007669"/>
    <property type="project" value="UniProtKB-KW"/>
</dbReference>
<gene>
    <name evidence="1" type="ORF">NXY30_29305</name>
</gene>
<geneLocation type="plasmid" evidence="1 2">
    <name>unnamed2</name>
</geneLocation>
<keyword evidence="2" id="KW-1185">Reference proteome</keyword>
<reference evidence="1" key="1">
    <citation type="submission" date="2022-08" db="EMBL/GenBank/DDBJ databases">
        <title>Genome Sequencing of Bacteroides fragilis Group Isolates with Nanopore Technology.</title>
        <authorList>
            <person name="Tisza M.J."/>
            <person name="Smith D."/>
            <person name="Dekker J.P."/>
        </authorList>
    </citation>
    <scope>NUCLEOTIDE SEQUENCE</scope>
    <source>
        <strain evidence="1">BFG-527</strain>
        <plasmid evidence="1">unnamed2</plasmid>
    </source>
</reference>
<evidence type="ECO:0000313" key="2">
    <source>
        <dbReference type="Proteomes" id="UP001060104"/>
    </source>
</evidence>
<keyword evidence="1" id="KW-0614">Plasmid</keyword>
<accession>A0ABY5TKM0</accession>
<name>A0ABY5TKM0_9BACE</name>
<dbReference type="Proteomes" id="UP001060104">
    <property type="component" value="Plasmid unnamed2"/>
</dbReference>
<dbReference type="EMBL" id="CP103143">
    <property type="protein sequence ID" value="UVQ77657.1"/>
    <property type="molecule type" value="Genomic_DNA"/>
</dbReference>
<dbReference type="InterPro" id="IPR014942">
    <property type="entry name" value="AbiEii"/>
</dbReference>